<comment type="cofactor">
    <cofactor evidence="2 12">
        <name>Mg(2+)</name>
        <dbReference type="ChEBI" id="CHEBI:18420"/>
    </cofactor>
</comment>
<evidence type="ECO:0000256" key="2">
    <source>
        <dbReference type="ARBA" id="ARBA00001946"/>
    </source>
</evidence>
<feature type="domain" description="Pterin-binding" evidence="14">
    <location>
        <begin position="43"/>
        <end position="289"/>
    </location>
</feature>
<evidence type="ECO:0000256" key="1">
    <source>
        <dbReference type="ARBA" id="ARBA00000012"/>
    </source>
</evidence>
<dbReference type="RefSeq" id="WP_229776713.1">
    <property type="nucleotide sequence ID" value="NZ_BMOY01000027.1"/>
</dbReference>
<evidence type="ECO:0000256" key="7">
    <source>
        <dbReference type="ARBA" id="ARBA00022679"/>
    </source>
</evidence>
<keyword evidence="16" id="KW-1185">Reference proteome</keyword>
<dbReference type="Pfam" id="PF00809">
    <property type="entry name" value="Pterin_bind"/>
    <property type="match status" value="1"/>
</dbReference>
<evidence type="ECO:0000313" key="15">
    <source>
        <dbReference type="EMBL" id="GGJ09055.1"/>
    </source>
</evidence>
<keyword evidence="10 12" id="KW-0289">Folate biosynthesis</keyword>
<feature type="region of interest" description="Disordered" evidence="13">
    <location>
        <begin position="1"/>
        <end position="29"/>
    </location>
</feature>
<dbReference type="NCBIfam" id="TIGR01496">
    <property type="entry name" value="DHPS"/>
    <property type="match status" value="1"/>
</dbReference>
<name>A0A917KEM3_9BACL</name>
<dbReference type="SUPFAM" id="SSF51717">
    <property type="entry name" value="Dihydropteroate synthetase-like"/>
    <property type="match status" value="1"/>
</dbReference>
<evidence type="ECO:0000313" key="16">
    <source>
        <dbReference type="Proteomes" id="UP000637695"/>
    </source>
</evidence>
<dbReference type="GO" id="GO:0046654">
    <property type="term" value="P:tetrahydrofolate biosynthetic process"/>
    <property type="evidence" value="ECO:0007669"/>
    <property type="project" value="TreeGrafter"/>
</dbReference>
<dbReference type="GO" id="GO:0046656">
    <property type="term" value="P:folic acid biosynthetic process"/>
    <property type="evidence" value="ECO:0007669"/>
    <property type="project" value="UniProtKB-KW"/>
</dbReference>
<evidence type="ECO:0000259" key="14">
    <source>
        <dbReference type="PROSITE" id="PS50972"/>
    </source>
</evidence>
<dbReference type="GO" id="GO:0004156">
    <property type="term" value="F:dihydropteroate synthase activity"/>
    <property type="evidence" value="ECO:0007669"/>
    <property type="project" value="UniProtKB-EC"/>
</dbReference>
<keyword evidence="7 12" id="KW-0808">Transferase</keyword>
<dbReference type="Gene3D" id="3.20.20.20">
    <property type="entry name" value="Dihydropteroate synthase-like"/>
    <property type="match status" value="1"/>
</dbReference>
<evidence type="ECO:0000256" key="10">
    <source>
        <dbReference type="ARBA" id="ARBA00022909"/>
    </source>
</evidence>
<dbReference type="PROSITE" id="PS00792">
    <property type="entry name" value="DHPS_1"/>
    <property type="match status" value="1"/>
</dbReference>
<reference evidence="15" key="2">
    <citation type="submission" date="2020-09" db="EMBL/GenBank/DDBJ databases">
        <authorList>
            <person name="Sun Q."/>
            <person name="Ohkuma M."/>
        </authorList>
    </citation>
    <scope>NUCLEOTIDE SEQUENCE</scope>
    <source>
        <strain evidence="15">JCM 18487</strain>
    </source>
</reference>
<evidence type="ECO:0000256" key="8">
    <source>
        <dbReference type="ARBA" id="ARBA00022723"/>
    </source>
</evidence>
<dbReference type="AlphaFoldDB" id="A0A917KEM3"/>
<dbReference type="CDD" id="cd00739">
    <property type="entry name" value="DHPS"/>
    <property type="match status" value="1"/>
</dbReference>
<evidence type="ECO:0000256" key="9">
    <source>
        <dbReference type="ARBA" id="ARBA00022842"/>
    </source>
</evidence>
<evidence type="ECO:0000256" key="3">
    <source>
        <dbReference type="ARBA" id="ARBA00004763"/>
    </source>
</evidence>
<dbReference type="InterPro" id="IPR045031">
    <property type="entry name" value="DHP_synth-like"/>
</dbReference>
<keyword evidence="8 12" id="KW-0479">Metal-binding</keyword>
<comment type="pathway">
    <text evidence="3 12">Cofactor biosynthesis; tetrahydrofolate biosynthesis; 7,8-dihydrofolate from 2-amino-4-hydroxy-6-hydroxymethyl-7,8-dihydropteridine diphosphate and 4-aminobenzoate: step 1/2.</text>
</comment>
<organism evidence="15 16">
    <name type="scientific">Alicyclobacillus cellulosilyticus</name>
    <dbReference type="NCBI Taxonomy" id="1003997"/>
    <lineage>
        <taxon>Bacteria</taxon>
        <taxon>Bacillati</taxon>
        <taxon>Bacillota</taxon>
        <taxon>Bacilli</taxon>
        <taxon>Bacillales</taxon>
        <taxon>Alicyclobacillaceae</taxon>
        <taxon>Alicyclobacillus</taxon>
    </lineage>
</organism>
<comment type="similarity">
    <text evidence="4 12">Belongs to the DHPS family.</text>
</comment>
<dbReference type="PANTHER" id="PTHR20941:SF1">
    <property type="entry name" value="FOLIC ACID SYNTHESIS PROTEIN FOL1"/>
    <property type="match status" value="1"/>
</dbReference>
<dbReference type="InterPro" id="IPR006390">
    <property type="entry name" value="DHP_synth_dom"/>
</dbReference>
<comment type="function">
    <text evidence="12">Catalyzes the condensation of para-aminobenzoate (pABA) with 6-hydroxymethyl-7,8-dihydropterin diphosphate (DHPt-PP) to form 7,8-dihydropteroate (H2Pte), the immediate precursor of folate derivatives.</text>
</comment>
<dbReference type="InterPro" id="IPR000489">
    <property type="entry name" value="Pterin-binding_dom"/>
</dbReference>
<dbReference type="Proteomes" id="UP000637695">
    <property type="component" value="Unassembled WGS sequence"/>
</dbReference>
<dbReference type="GO" id="GO:0005829">
    <property type="term" value="C:cytosol"/>
    <property type="evidence" value="ECO:0007669"/>
    <property type="project" value="TreeGrafter"/>
</dbReference>
<dbReference type="EC" id="2.5.1.15" evidence="5 12"/>
<feature type="compositionally biased region" description="Low complexity" evidence="13">
    <location>
        <begin position="1"/>
        <end position="14"/>
    </location>
</feature>
<evidence type="ECO:0000256" key="5">
    <source>
        <dbReference type="ARBA" id="ARBA00012458"/>
    </source>
</evidence>
<sequence length="299" mass="32435">MTGTAATGAARAAGQDAFRSDTPRSDTATSARCDILTARPRRTLVMGIVNVTPDSFSDGGKYERPEDAIRHAYELIEQGADILDIGAESTRPGHTPVPAEEEWARLAPVLRELCRNSPVPISVDTYKAVTAARALELGVAMINDVWGGLADPMMLSIVAEAGCHYLWMHNRREVIARETFTTVMAETQAGIARCLQAGIAPERLWIDPGIGFGKTMPGNLVLLRRLREYCALGYPVVLGVSRKRVIGYVLNLPVHEREEGSLAAAAWGVEAGVAAVRVHDVRATVRVCRMVEAIRDAHE</sequence>
<evidence type="ECO:0000256" key="12">
    <source>
        <dbReference type="RuleBase" id="RU361205"/>
    </source>
</evidence>
<evidence type="ECO:0000256" key="6">
    <source>
        <dbReference type="ARBA" id="ARBA00016919"/>
    </source>
</evidence>
<protein>
    <recommendedName>
        <fullName evidence="6 12">Dihydropteroate synthase</fullName>
        <shortName evidence="12">DHPS</shortName>
        <ecNumber evidence="5 12">2.5.1.15</ecNumber>
    </recommendedName>
    <alternativeName>
        <fullName evidence="11 12">Dihydropteroate pyrophosphorylase</fullName>
    </alternativeName>
</protein>
<dbReference type="PROSITE" id="PS50972">
    <property type="entry name" value="PTERIN_BINDING"/>
    <property type="match status" value="1"/>
</dbReference>
<evidence type="ECO:0000256" key="13">
    <source>
        <dbReference type="SAM" id="MobiDB-lite"/>
    </source>
</evidence>
<comment type="caution">
    <text evidence="15">The sequence shown here is derived from an EMBL/GenBank/DDBJ whole genome shotgun (WGS) entry which is preliminary data.</text>
</comment>
<evidence type="ECO:0000256" key="11">
    <source>
        <dbReference type="ARBA" id="ARBA00030193"/>
    </source>
</evidence>
<evidence type="ECO:0000256" key="4">
    <source>
        <dbReference type="ARBA" id="ARBA00009503"/>
    </source>
</evidence>
<accession>A0A917KEM3</accession>
<dbReference type="PROSITE" id="PS00793">
    <property type="entry name" value="DHPS_2"/>
    <property type="match status" value="1"/>
</dbReference>
<comment type="catalytic activity">
    <reaction evidence="1">
        <text>(7,8-dihydropterin-6-yl)methyl diphosphate + 4-aminobenzoate = 7,8-dihydropteroate + diphosphate</text>
        <dbReference type="Rhea" id="RHEA:19949"/>
        <dbReference type="ChEBI" id="CHEBI:17836"/>
        <dbReference type="ChEBI" id="CHEBI:17839"/>
        <dbReference type="ChEBI" id="CHEBI:33019"/>
        <dbReference type="ChEBI" id="CHEBI:72950"/>
        <dbReference type="EC" id="2.5.1.15"/>
    </reaction>
</comment>
<reference evidence="15" key="1">
    <citation type="journal article" date="2014" name="Int. J. Syst. Evol. Microbiol.">
        <title>Complete genome sequence of Corynebacterium casei LMG S-19264T (=DSM 44701T), isolated from a smear-ripened cheese.</title>
        <authorList>
            <consortium name="US DOE Joint Genome Institute (JGI-PGF)"/>
            <person name="Walter F."/>
            <person name="Albersmeier A."/>
            <person name="Kalinowski J."/>
            <person name="Ruckert C."/>
        </authorList>
    </citation>
    <scope>NUCLEOTIDE SEQUENCE</scope>
    <source>
        <strain evidence="15">JCM 18487</strain>
    </source>
</reference>
<keyword evidence="9 12" id="KW-0460">Magnesium</keyword>
<dbReference type="EMBL" id="BMOY01000027">
    <property type="protein sequence ID" value="GGJ09055.1"/>
    <property type="molecule type" value="Genomic_DNA"/>
</dbReference>
<proteinExistence type="inferred from homology"/>
<dbReference type="PANTHER" id="PTHR20941">
    <property type="entry name" value="FOLATE SYNTHESIS PROTEINS"/>
    <property type="match status" value="1"/>
</dbReference>
<gene>
    <name evidence="15" type="ORF">GCM10010885_17700</name>
</gene>
<dbReference type="GO" id="GO:0046872">
    <property type="term" value="F:metal ion binding"/>
    <property type="evidence" value="ECO:0007669"/>
    <property type="project" value="UniProtKB-KW"/>
</dbReference>
<dbReference type="InterPro" id="IPR011005">
    <property type="entry name" value="Dihydropteroate_synth-like_sf"/>
</dbReference>